<reference evidence="1 2" key="1">
    <citation type="submission" date="2024-09" db="EMBL/GenBank/DDBJ databases">
        <title>Floridaenema gen nov. (Aerosakkonemataceae, Aerosakkonematales ord. nov., Cyanobacteria) from benthic tropical and subtropical fresh waters, with the description of four new species.</title>
        <authorList>
            <person name="Moretto J.A."/>
            <person name="Berthold D.E."/>
            <person name="Lefler F.W."/>
            <person name="Huang I.-S."/>
            <person name="Laughinghouse H. IV."/>
        </authorList>
    </citation>
    <scope>NUCLEOTIDE SEQUENCE [LARGE SCALE GENOMIC DNA]</scope>
    <source>
        <strain evidence="1 2">BLCC-F167</strain>
    </source>
</reference>
<dbReference type="EMBL" id="JBHFNT010000011">
    <property type="protein sequence ID" value="MFB2833057.1"/>
    <property type="molecule type" value="Genomic_DNA"/>
</dbReference>
<proteinExistence type="predicted"/>
<evidence type="ECO:0000313" key="2">
    <source>
        <dbReference type="Proteomes" id="UP001576780"/>
    </source>
</evidence>
<sequence length="258" mass="29679">MQYPFERLRFHFVEYTVRQVWQDGNVATTVMDSLQQELNRSLTNEEALNLKDRIQLLCSETDKLLRSRIPHDFPSRQKAIELWGYQRIQPLHPDIYIHHEQPTQSDFDNQFALPSSEVWGWNVVYTFTGAYYGIQTDASDWAATSSADLGSLDFVLQSAQILKTFPNCELLGDLTPDNIDLFTLEADECRKINQTLQQQQDAVTEALSQLIQGDDRLTHAATLINIWQTPLQAAQNQGIAQFKYGKPIYSIEYTEVET</sequence>
<evidence type="ECO:0000313" key="1">
    <source>
        <dbReference type="EMBL" id="MFB2833057.1"/>
    </source>
</evidence>
<name>A0ABV4WDX1_9CYAN</name>
<accession>A0ABV4WDX1</accession>
<dbReference type="Proteomes" id="UP001576780">
    <property type="component" value="Unassembled WGS sequence"/>
</dbReference>
<keyword evidence="2" id="KW-1185">Reference proteome</keyword>
<protein>
    <submittedName>
        <fullName evidence="1">Uncharacterized protein</fullName>
    </submittedName>
</protein>
<gene>
    <name evidence="1" type="ORF">ACE1CA_00830</name>
</gene>
<organism evidence="1 2">
    <name type="scientific">Floridaenema evergladense BLCC-F167</name>
    <dbReference type="NCBI Taxonomy" id="3153639"/>
    <lineage>
        <taxon>Bacteria</taxon>
        <taxon>Bacillati</taxon>
        <taxon>Cyanobacteriota</taxon>
        <taxon>Cyanophyceae</taxon>
        <taxon>Oscillatoriophycideae</taxon>
        <taxon>Aerosakkonematales</taxon>
        <taxon>Aerosakkonemataceae</taxon>
        <taxon>Floridanema</taxon>
        <taxon>Floridanema evergladense</taxon>
    </lineage>
</organism>
<comment type="caution">
    <text evidence="1">The sequence shown here is derived from an EMBL/GenBank/DDBJ whole genome shotgun (WGS) entry which is preliminary data.</text>
</comment>
<dbReference type="RefSeq" id="WP_413275527.1">
    <property type="nucleotide sequence ID" value="NZ_JBHFNT010000011.1"/>
</dbReference>